<dbReference type="AlphaFoldDB" id="A0A3S9MYH6"/>
<organism evidence="1 2">
    <name type="scientific">Nonlabens ponticola</name>
    <dbReference type="NCBI Taxonomy" id="2496866"/>
    <lineage>
        <taxon>Bacteria</taxon>
        <taxon>Pseudomonadati</taxon>
        <taxon>Bacteroidota</taxon>
        <taxon>Flavobacteriia</taxon>
        <taxon>Flavobacteriales</taxon>
        <taxon>Flavobacteriaceae</taxon>
        <taxon>Nonlabens</taxon>
    </lineage>
</organism>
<name>A0A3S9MYH6_9FLAO</name>
<dbReference type="RefSeq" id="WP_126447415.1">
    <property type="nucleotide sequence ID" value="NZ_CP034549.1"/>
</dbReference>
<reference evidence="1 2" key="1">
    <citation type="submission" date="2018-12" db="EMBL/GenBank/DDBJ databases">
        <title>Complete genome of Nonlabens sp. MJ115.</title>
        <authorList>
            <person name="Choi H.S."/>
            <person name="Jung J."/>
        </authorList>
    </citation>
    <scope>NUCLEOTIDE SEQUENCE [LARGE SCALE GENOMIC DNA]</scope>
    <source>
        <strain evidence="1 2">MJ115</strain>
    </source>
</reference>
<dbReference type="Gene3D" id="3.40.50.150">
    <property type="entry name" value="Vaccinia Virus protein VP39"/>
    <property type="match status" value="1"/>
</dbReference>
<dbReference type="Pfam" id="PF13578">
    <property type="entry name" value="Methyltransf_24"/>
    <property type="match status" value="1"/>
</dbReference>
<keyword evidence="1" id="KW-0489">Methyltransferase</keyword>
<accession>A0A3S9MYH6</accession>
<dbReference type="EMBL" id="CP034549">
    <property type="protein sequence ID" value="AZQ44207.1"/>
    <property type="molecule type" value="Genomic_DNA"/>
</dbReference>
<dbReference type="InterPro" id="IPR029063">
    <property type="entry name" value="SAM-dependent_MTases_sf"/>
</dbReference>
<evidence type="ECO:0000313" key="2">
    <source>
        <dbReference type="Proteomes" id="UP000279600"/>
    </source>
</evidence>
<gene>
    <name evidence="1" type="ORF">EJ995_08155</name>
</gene>
<dbReference type="OrthoDB" id="1422982at2"/>
<evidence type="ECO:0000313" key="1">
    <source>
        <dbReference type="EMBL" id="AZQ44207.1"/>
    </source>
</evidence>
<dbReference type="GO" id="GO:0032259">
    <property type="term" value="P:methylation"/>
    <property type="evidence" value="ECO:0007669"/>
    <property type="project" value="UniProtKB-KW"/>
</dbReference>
<sequence>MKYFVKRIKNKALRAKYNLPTYEPKQLQQASKMLEIHSAWKGLEQIIPDIIERFNLNTDSCLEFGTEFCFSTVALSNYFDKVIGVDTFIGDDHSGIKQDHYESTSESVEKFNNIHLIQSTYQEYIKNNEDQHDLIHVDIIHDYKHTYQCGLWAATHSSCAIFHDTESFMEVRHAVYDIAKKTGKKVYNYPHHNGLGIIV</sequence>
<dbReference type="Proteomes" id="UP000279600">
    <property type="component" value="Chromosome"/>
</dbReference>
<keyword evidence="1" id="KW-0808">Transferase</keyword>
<dbReference type="KEGG" id="noj:EJ995_08155"/>
<keyword evidence="2" id="KW-1185">Reference proteome</keyword>
<proteinExistence type="predicted"/>
<dbReference type="GO" id="GO:0008168">
    <property type="term" value="F:methyltransferase activity"/>
    <property type="evidence" value="ECO:0007669"/>
    <property type="project" value="UniProtKB-KW"/>
</dbReference>
<protein>
    <submittedName>
        <fullName evidence="1">Class I SAM-dependent methyltransferase</fullName>
    </submittedName>
</protein>